<name>F0X093_9STRA</name>
<gene>
    <name evidence="1" type="primary">AlNc14C470G11831</name>
    <name evidence="2" type="synonym">AlNc14C1104G12778</name>
    <name evidence="1" type="ORF">ALNC14_133190</name>
    <name evidence="2" type="ORF">ALNC14_142320</name>
</gene>
<dbReference type="EMBL" id="FR824512">
    <property type="protein sequence ID" value="CCA27175.1"/>
    <property type="molecule type" value="Genomic_DNA"/>
</dbReference>
<dbReference type="HOGENOM" id="CLU_941397_0_0_1"/>
<evidence type="ECO:0000313" key="2">
    <source>
        <dbReference type="EMBL" id="CCA28088.1"/>
    </source>
</evidence>
<evidence type="ECO:0000313" key="1">
    <source>
        <dbReference type="EMBL" id="CCA27175.1"/>
    </source>
</evidence>
<organism evidence="1">
    <name type="scientific">Albugo laibachii Nc14</name>
    <dbReference type="NCBI Taxonomy" id="890382"/>
    <lineage>
        <taxon>Eukaryota</taxon>
        <taxon>Sar</taxon>
        <taxon>Stramenopiles</taxon>
        <taxon>Oomycota</taxon>
        <taxon>Peronosporomycetes</taxon>
        <taxon>Albuginales</taxon>
        <taxon>Albuginaceae</taxon>
        <taxon>Albugo</taxon>
    </lineage>
</organism>
<proteinExistence type="predicted"/>
<dbReference type="AlphaFoldDB" id="F0X093"/>
<accession>F0X093</accession>
<reference evidence="1" key="2">
    <citation type="submission" date="2011-02" db="EMBL/GenBank/DDBJ databases">
        <authorList>
            <person name="MacLean D."/>
        </authorList>
    </citation>
    <scope>NUCLEOTIDE SEQUENCE</scope>
</reference>
<reference evidence="1" key="1">
    <citation type="journal article" date="2011" name="PLoS Biol.">
        <title>Gene gain and loss during evolution of obligate parasitism in the white rust pathogen of Arabidopsis thaliana.</title>
        <authorList>
            <person name="Kemen E."/>
            <person name="Gardiner A."/>
            <person name="Schultz-Larsen T."/>
            <person name="Kemen A.C."/>
            <person name="Balmuth A.L."/>
            <person name="Robert-Seilaniantz A."/>
            <person name="Bailey K."/>
            <person name="Holub E."/>
            <person name="Studholme D.J."/>
            <person name="Maclean D."/>
            <person name="Jones J.D."/>
        </authorList>
    </citation>
    <scope>NUCLEOTIDE SEQUENCE</scope>
</reference>
<sequence length="296" mass="33759">MNDALVMKGEETGKIGRLFGSVQELKANMEKIQLSVFGEMPFLFAYAASNSWVQFWVIDRSLGIRPISSKLELNDLDGRIRCVFSSINICRILYHYPFLLARTVLPMYREMPRNNGSITLYEDYVLKKLEYDPNDFDAVIAIYDAIRKNQIESAIICEYDRSKRTFKLQPVGFKRIPAVIRSWDIRWANISCLRENSYFLIDYESAGRDGDSTPEELLESSALDPSVVSDAKHVYRSCNDMYQFGNLIRSTSDPSLSQLKEGLKNTNAGERYTAEQALGFLINLQNAMTQSDSIAT</sequence>
<protein>
    <submittedName>
        <fullName evidence="2">AlNc14C1104G12778 protein</fullName>
    </submittedName>
    <submittedName>
        <fullName evidence="1">AlNc14C470G11831 protein</fullName>
    </submittedName>
</protein>
<dbReference type="EMBL" id="FR824878">
    <property type="protein sequence ID" value="CCA28088.1"/>
    <property type="molecule type" value="Genomic_DNA"/>
</dbReference>